<name>A0A7S0SSR3_9CHLO</name>
<dbReference type="AlphaFoldDB" id="A0A7S0SSR3"/>
<reference evidence="2" key="1">
    <citation type="submission" date="2021-01" db="EMBL/GenBank/DDBJ databases">
        <authorList>
            <person name="Corre E."/>
            <person name="Pelletier E."/>
            <person name="Niang G."/>
            <person name="Scheremetjew M."/>
            <person name="Finn R."/>
            <person name="Kale V."/>
            <person name="Holt S."/>
            <person name="Cochrane G."/>
            <person name="Meng A."/>
            <person name="Brown T."/>
            <person name="Cohen L."/>
        </authorList>
    </citation>
    <scope>NUCLEOTIDE SEQUENCE</scope>
    <source>
        <strain evidence="2">SL-175</strain>
    </source>
</reference>
<sequence>MTSCCAATVMMRAGAPNAAAQCLVSRRLPLMRLSGSASATSTCSVAGQRTNISIVSTVVIRACTKEHNALSTRSQSRRALSSGRVWGQGRLASRMSRATAGGADGSVGDDEDPPRQQVSHEELKEAVAECRELLAEATRMSGEQARAELTASFLGEGAIGFKGNLALDMARVQLFFKGKGMRPWEAEKVSRSLVELDSIYEDVELLAVKYDRLVRTLPDVDIKSMVAADPRVMSTDIVANIERLLLMFTLFPRSRDKVRQMVAEAPRLLYCDDVQGRLERTCACIKRVYPEETDDDCIYAVCEEPTLLFHLPDLAVFRERALGVDIAELPMTVQEMLVYATRNENE</sequence>
<feature type="region of interest" description="Disordered" evidence="1">
    <location>
        <begin position="97"/>
        <end position="122"/>
    </location>
</feature>
<protein>
    <submittedName>
        <fullName evidence="2">Uncharacterized protein</fullName>
    </submittedName>
</protein>
<gene>
    <name evidence="2" type="ORF">MANT1106_LOCUS16274</name>
</gene>
<evidence type="ECO:0000256" key="1">
    <source>
        <dbReference type="SAM" id="MobiDB-lite"/>
    </source>
</evidence>
<proteinExistence type="predicted"/>
<accession>A0A7S0SSR3</accession>
<evidence type="ECO:0000313" key="2">
    <source>
        <dbReference type="EMBL" id="CAD8714411.1"/>
    </source>
</evidence>
<organism evidence="2">
    <name type="scientific">Mantoniella antarctica</name>
    <dbReference type="NCBI Taxonomy" id="81844"/>
    <lineage>
        <taxon>Eukaryota</taxon>
        <taxon>Viridiplantae</taxon>
        <taxon>Chlorophyta</taxon>
        <taxon>Mamiellophyceae</taxon>
        <taxon>Mamiellales</taxon>
        <taxon>Mamiellaceae</taxon>
        <taxon>Mantoniella</taxon>
    </lineage>
</organism>
<dbReference type="EMBL" id="HBFC01026906">
    <property type="protein sequence ID" value="CAD8714411.1"/>
    <property type="molecule type" value="Transcribed_RNA"/>
</dbReference>